<accession>A0A6J2UP17</accession>
<dbReference type="AlphaFoldDB" id="A0A6J2UP17"/>
<gene>
    <name evidence="8" type="primary">cfap299</name>
</gene>
<dbReference type="PANTHER" id="PTHR33588:SF1">
    <property type="entry name" value="CILIA- AND FLAGELLA-ASSOCIATED PROTEIN 299"/>
    <property type="match status" value="1"/>
</dbReference>
<reference evidence="8" key="1">
    <citation type="submission" date="2025-08" db="UniProtKB">
        <authorList>
            <consortium name="RefSeq"/>
        </authorList>
    </citation>
    <scope>IDENTIFICATION</scope>
</reference>
<evidence type="ECO:0000256" key="1">
    <source>
        <dbReference type="ARBA" id="ARBA00003056"/>
    </source>
</evidence>
<proteinExistence type="predicted"/>
<comment type="subcellular location">
    <subcellularLocation>
        <location evidence="3">Cytoplasm</location>
    </subcellularLocation>
    <subcellularLocation>
        <location evidence="2">Nucleus</location>
    </subcellularLocation>
</comment>
<dbReference type="InterPro" id="IPR027887">
    <property type="entry name" value="DUF4464"/>
</dbReference>
<keyword evidence="7" id="KW-1185">Reference proteome</keyword>
<dbReference type="InParanoid" id="A0A6J2UP17"/>
<protein>
    <recommendedName>
        <fullName evidence="4">Cilia- and flagella-associated protein 299</fullName>
    </recommendedName>
</protein>
<organism evidence="7 8">
    <name type="scientific">Chanos chanos</name>
    <name type="common">Milkfish</name>
    <name type="synonym">Mugil chanos</name>
    <dbReference type="NCBI Taxonomy" id="29144"/>
    <lineage>
        <taxon>Eukaryota</taxon>
        <taxon>Metazoa</taxon>
        <taxon>Chordata</taxon>
        <taxon>Craniata</taxon>
        <taxon>Vertebrata</taxon>
        <taxon>Euteleostomi</taxon>
        <taxon>Actinopterygii</taxon>
        <taxon>Neopterygii</taxon>
        <taxon>Teleostei</taxon>
        <taxon>Ostariophysi</taxon>
        <taxon>Gonorynchiformes</taxon>
        <taxon>Chanidae</taxon>
        <taxon>Chanos</taxon>
    </lineage>
</organism>
<keyword evidence="8" id="KW-0969">Cilium</keyword>
<keyword evidence="8" id="KW-0282">Flagellum</keyword>
<dbReference type="RefSeq" id="XP_030622180.1">
    <property type="nucleotide sequence ID" value="XM_030766320.1"/>
</dbReference>
<dbReference type="GO" id="GO:0005737">
    <property type="term" value="C:cytoplasm"/>
    <property type="evidence" value="ECO:0007669"/>
    <property type="project" value="UniProtKB-SubCell"/>
</dbReference>
<dbReference type="GeneID" id="115805658"/>
<evidence type="ECO:0000256" key="3">
    <source>
        <dbReference type="ARBA" id="ARBA00004496"/>
    </source>
</evidence>
<dbReference type="PANTHER" id="PTHR33588">
    <property type="entry name" value="CILIA- AND FLAGELLA-ASSOCIATED PROTEIN 299"/>
    <property type="match status" value="1"/>
</dbReference>
<dbReference type="Proteomes" id="UP000504632">
    <property type="component" value="Chromosome 1"/>
</dbReference>
<name>A0A6J2UP17_CHACN</name>
<evidence type="ECO:0000256" key="6">
    <source>
        <dbReference type="ARBA" id="ARBA00023242"/>
    </source>
</evidence>
<keyword evidence="8" id="KW-0966">Cell projection</keyword>
<evidence type="ECO:0000256" key="5">
    <source>
        <dbReference type="ARBA" id="ARBA00022490"/>
    </source>
</evidence>
<keyword evidence="5" id="KW-0963">Cytoplasm</keyword>
<dbReference type="OrthoDB" id="2136125at2759"/>
<evidence type="ECO:0000256" key="4">
    <source>
        <dbReference type="ARBA" id="ARBA00021436"/>
    </source>
</evidence>
<keyword evidence="6" id="KW-0539">Nucleus</keyword>
<sequence length="234" mass="26590">MDAKDSAAPRDRDIVQFQTYEDYLDSKITPLDLYYLEDEELARQLIELGYRGSSGVLKREEFEAQRVAEQAARLSKTNQPKTLASAGKELKDNFLRALAGREEANLSGKRTSIIFIRDRTGLGQEISGYIDYSHRLRTEDFEPYFSGKKKLLPKPSDLSFYNWETQVATSNDSANWEVITTNPNGLLFRVKHGRKILNVDPEVSPGDNFSRTPIQTDLYTQVVIYDSVVPRLGA</sequence>
<dbReference type="FunCoup" id="A0A6J2UP17">
    <property type="interactions" value="49"/>
</dbReference>
<evidence type="ECO:0000313" key="7">
    <source>
        <dbReference type="Proteomes" id="UP000504632"/>
    </source>
</evidence>
<comment type="function">
    <text evidence="1">May be involved in spermatogenesis.</text>
</comment>
<dbReference type="CTD" id="255119"/>
<dbReference type="GO" id="GO:0005634">
    <property type="term" value="C:nucleus"/>
    <property type="evidence" value="ECO:0007669"/>
    <property type="project" value="UniProtKB-SubCell"/>
</dbReference>
<evidence type="ECO:0000313" key="8">
    <source>
        <dbReference type="RefSeq" id="XP_030622180.1"/>
    </source>
</evidence>
<evidence type="ECO:0000256" key="2">
    <source>
        <dbReference type="ARBA" id="ARBA00004123"/>
    </source>
</evidence>
<dbReference type="Pfam" id="PF14713">
    <property type="entry name" value="DUF4464"/>
    <property type="match status" value="1"/>
</dbReference>